<evidence type="ECO:0000313" key="5">
    <source>
        <dbReference type="Proteomes" id="UP000002009"/>
    </source>
</evidence>
<dbReference type="InterPro" id="IPR036312">
    <property type="entry name" value="Bifun_inhib/LTP/seed_sf"/>
</dbReference>
<reference evidence="4 5" key="1">
    <citation type="journal article" date="2009" name="Science">
        <title>Green evolution and dynamic adaptations revealed by genomes of the marine picoeukaryotes Micromonas.</title>
        <authorList>
            <person name="Worden A.Z."/>
            <person name="Lee J.H."/>
            <person name="Mock T."/>
            <person name="Rouze P."/>
            <person name="Simmons M.P."/>
            <person name="Aerts A.L."/>
            <person name="Allen A.E."/>
            <person name="Cuvelier M.L."/>
            <person name="Derelle E."/>
            <person name="Everett M.V."/>
            <person name="Foulon E."/>
            <person name="Grimwood J."/>
            <person name="Gundlach H."/>
            <person name="Henrissat B."/>
            <person name="Napoli C."/>
            <person name="McDonald S.M."/>
            <person name="Parker M.S."/>
            <person name="Rombauts S."/>
            <person name="Salamov A."/>
            <person name="Von Dassow P."/>
            <person name="Badger J.H."/>
            <person name="Coutinho P.M."/>
            <person name="Demir E."/>
            <person name="Dubchak I."/>
            <person name="Gentemann C."/>
            <person name="Eikrem W."/>
            <person name="Gready J.E."/>
            <person name="John U."/>
            <person name="Lanier W."/>
            <person name="Lindquist E.A."/>
            <person name="Lucas S."/>
            <person name="Mayer K.F."/>
            <person name="Moreau H."/>
            <person name="Not F."/>
            <person name="Otillar R."/>
            <person name="Panaud O."/>
            <person name="Pangilinan J."/>
            <person name="Paulsen I."/>
            <person name="Piegu B."/>
            <person name="Poliakov A."/>
            <person name="Robbens S."/>
            <person name="Schmutz J."/>
            <person name="Toulza E."/>
            <person name="Wyss T."/>
            <person name="Zelensky A."/>
            <person name="Zhou K."/>
            <person name="Armbrust E.V."/>
            <person name="Bhattacharya D."/>
            <person name="Goodenough U.W."/>
            <person name="Van de Peer Y."/>
            <person name="Grigoriev I.V."/>
        </authorList>
    </citation>
    <scope>NUCLEOTIDE SEQUENCE [LARGE SCALE GENOMIC DNA]</scope>
    <source>
        <strain evidence="5">RCC299 / NOUM17</strain>
    </source>
</reference>
<protein>
    <recommendedName>
        <fullName evidence="3">Bifunctional inhibitor/plant lipid transfer protein/seed storage helical domain-containing protein</fullName>
    </recommendedName>
</protein>
<dbReference type="SMART" id="SM00499">
    <property type="entry name" value="AAI"/>
    <property type="match status" value="2"/>
</dbReference>
<feature type="compositionally biased region" description="Basic and acidic residues" evidence="1">
    <location>
        <begin position="769"/>
        <end position="780"/>
    </location>
</feature>
<dbReference type="PANTHER" id="PTHR23330">
    <property type="entry name" value="P300 TRANSCRIPTIONAL COFACTOR JMY-RELATED"/>
    <property type="match status" value="1"/>
</dbReference>
<keyword evidence="5" id="KW-1185">Reference proteome</keyword>
<evidence type="ECO:0000313" key="4">
    <source>
        <dbReference type="EMBL" id="ACO64025.1"/>
    </source>
</evidence>
<dbReference type="PANTHER" id="PTHR23330:SF9">
    <property type="entry name" value="PROLINE-RICH PROTEIN 11"/>
    <property type="match status" value="1"/>
</dbReference>
<evidence type="ECO:0000256" key="2">
    <source>
        <dbReference type="SAM" id="Phobius"/>
    </source>
</evidence>
<keyword evidence="2" id="KW-0812">Transmembrane</keyword>
<feature type="region of interest" description="Disordered" evidence="1">
    <location>
        <begin position="662"/>
        <end position="686"/>
    </location>
</feature>
<dbReference type="SUPFAM" id="SSF47699">
    <property type="entry name" value="Bifunctional inhibitor/lipid-transfer protein/seed storage 2S albumin"/>
    <property type="match status" value="1"/>
</dbReference>
<feature type="compositionally biased region" description="Acidic residues" evidence="1">
    <location>
        <begin position="737"/>
        <end position="749"/>
    </location>
</feature>
<proteinExistence type="predicted"/>
<dbReference type="KEGG" id="mis:MICPUN_100867"/>
<dbReference type="Proteomes" id="UP000002009">
    <property type="component" value="Chromosome 6"/>
</dbReference>
<feature type="region of interest" description="Disordered" evidence="1">
    <location>
        <begin position="731"/>
        <end position="841"/>
    </location>
</feature>
<feature type="transmembrane region" description="Helical" evidence="2">
    <location>
        <begin position="701"/>
        <end position="725"/>
    </location>
</feature>
<name>C1E7Q8_MICCC</name>
<dbReference type="InterPro" id="IPR016140">
    <property type="entry name" value="Bifunc_inhib/LTP/seed_store"/>
</dbReference>
<organism evidence="4 5">
    <name type="scientific">Micromonas commoda (strain RCC299 / NOUM17 / CCMP2709)</name>
    <name type="common">Picoplanktonic green alga</name>
    <dbReference type="NCBI Taxonomy" id="296587"/>
    <lineage>
        <taxon>Eukaryota</taxon>
        <taxon>Viridiplantae</taxon>
        <taxon>Chlorophyta</taxon>
        <taxon>Mamiellophyceae</taxon>
        <taxon>Mamiellales</taxon>
        <taxon>Mamiellaceae</taxon>
        <taxon>Micromonas</taxon>
    </lineage>
</organism>
<gene>
    <name evidence="4" type="ORF">MICPUN_100867</name>
</gene>
<dbReference type="GeneID" id="8244404"/>
<keyword evidence="2" id="KW-0472">Membrane</keyword>
<dbReference type="EMBL" id="CP001327">
    <property type="protein sequence ID" value="ACO64025.1"/>
    <property type="molecule type" value="Genomic_DNA"/>
</dbReference>
<dbReference type="RefSeq" id="XP_002502767.1">
    <property type="nucleotide sequence ID" value="XM_002502721.1"/>
</dbReference>
<accession>C1E7Q8</accession>
<feature type="region of interest" description="Disordered" evidence="1">
    <location>
        <begin position="420"/>
        <end position="446"/>
    </location>
</feature>
<feature type="compositionally biased region" description="Pro residues" evidence="1">
    <location>
        <begin position="666"/>
        <end position="681"/>
    </location>
</feature>
<dbReference type="InParanoid" id="C1E7Q8"/>
<dbReference type="AlphaFoldDB" id="C1E7Q8"/>
<evidence type="ECO:0000259" key="3">
    <source>
        <dbReference type="SMART" id="SM00499"/>
    </source>
</evidence>
<feature type="compositionally biased region" description="Pro residues" evidence="1">
    <location>
        <begin position="423"/>
        <end position="443"/>
    </location>
</feature>
<sequence>MTLSLADAASATYDPAKCTDKDVVAPLGLACQTALADSSVMASCCAALTTWNAAGCNCPAHEGETLLDLDEYALFKPALAGLNAGCGIDAADDDADAMSALAFALAASPVAAYGVIHRYDHVDDETHEKHVRAMYRLDDLLSEYNRLHNHPDPDHHRRHREPEYVRAYKEKHLHAAQHARRVEALRHAHGDGDPTHVACDDPLFVQSHMLDCLRHPTWEHPHGGCCEGLRMWNDAGCNCDGVRSVLTHDATFEHYARVAAKFEAQCDVTPRTNCENQLREVRRYGVIHHDGFDASSGHFHLALPERDAVGIRTRASILPELPGNRRSLKSAWESTAGKQTIDCALMQSAMLALLPCLGQVPASVSDECCKGLNSWNDAGCYCDGVQTVMEDPETPKAYVELAAVLNPACGVEKVTDLNHRVCAPPPPAPPPTPPPPNPPPRPPASSTLAFATTVAQETWGAFYRSFSPYEWDAPTDEDYCKWMADVLVCDYIKNADDCEWKDSDAGGSREVLTPCEWYEGKCELRDYLQIGARELRNAFRNVLAASQSAHDACAAGCADEENEGDEEKCVDTPHGCLPSVDAAMAAADAASSEITTTAVQRMVYRQYMHGVVGCNVLGKGGAETVGVDECAGRDGCAWDSSSGGGNGRCEPTRAWREATSLEVCTPPTPPAPPPAPPPPPVSGYEYEATRGDGFEKEFSPWMVWSFMVVSSAISLSWMCGCILVYKRHPECPKPESSDDESGTDSDENNSSDGELTHSEITVETSELIENGRDASDDKPVLRGRRGGGRRGEVAREVVIPPWPKYAPIPYARRKSTPKKHRKPGSMEQWERMQAQKPRRYK</sequence>
<keyword evidence="2" id="KW-1133">Transmembrane helix</keyword>
<evidence type="ECO:0000256" key="1">
    <source>
        <dbReference type="SAM" id="MobiDB-lite"/>
    </source>
</evidence>
<feature type="domain" description="Bifunctional inhibitor/plant lipid transfer protein/seed storage helical" evidence="3">
    <location>
        <begin position="199"/>
        <end position="274"/>
    </location>
</feature>
<feature type="compositionally biased region" description="Basic residues" evidence="1">
    <location>
        <begin position="811"/>
        <end position="823"/>
    </location>
</feature>
<feature type="domain" description="Bifunctional inhibitor/plant lipid transfer protein/seed storage helical" evidence="3">
    <location>
        <begin position="343"/>
        <end position="422"/>
    </location>
</feature>